<dbReference type="GO" id="GO:0005886">
    <property type="term" value="C:plasma membrane"/>
    <property type="evidence" value="ECO:0007669"/>
    <property type="project" value="TreeGrafter"/>
</dbReference>
<keyword evidence="1" id="KW-1133">Transmembrane helix</keyword>
<accession>A0AA36CU49</accession>
<dbReference type="AlphaFoldDB" id="A0AA36CU49"/>
<evidence type="ECO:0000256" key="1">
    <source>
        <dbReference type="SAM" id="Phobius"/>
    </source>
</evidence>
<gene>
    <name evidence="2" type="ORF">MSPICULIGERA_LOCUS12605</name>
</gene>
<dbReference type="PANTHER" id="PTHR22943">
    <property type="entry name" value="7-TRANSMEMBRANE DOMAIN RECEPTOR C.ELEGANS"/>
    <property type="match status" value="1"/>
</dbReference>
<dbReference type="PANTHER" id="PTHR22943:SF38">
    <property type="entry name" value="G-PROTEIN COUPLED RECEPTORS FAMILY 1 PROFILE DOMAIN-CONTAINING PROTEIN-RELATED"/>
    <property type="match status" value="1"/>
</dbReference>
<evidence type="ECO:0000313" key="2">
    <source>
        <dbReference type="EMBL" id="CAJ0574265.1"/>
    </source>
</evidence>
<feature type="transmembrane region" description="Helical" evidence="1">
    <location>
        <begin position="35"/>
        <end position="57"/>
    </location>
</feature>
<keyword evidence="1" id="KW-0472">Membrane</keyword>
<dbReference type="GO" id="GO:0038022">
    <property type="term" value="F:G protein-coupled olfactory receptor activity"/>
    <property type="evidence" value="ECO:0007669"/>
    <property type="project" value="TreeGrafter"/>
</dbReference>
<dbReference type="InterPro" id="IPR019428">
    <property type="entry name" value="7TM_GPCR_serpentine_rcpt_Str"/>
</dbReference>
<dbReference type="GO" id="GO:0042048">
    <property type="term" value="P:olfactory behavior"/>
    <property type="evidence" value="ECO:0007669"/>
    <property type="project" value="TreeGrafter"/>
</dbReference>
<organism evidence="2 3">
    <name type="scientific">Mesorhabditis spiculigera</name>
    <dbReference type="NCBI Taxonomy" id="96644"/>
    <lineage>
        <taxon>Eukaryota</taxon>
        <taxon>Metazoa</taxon>
        <taxon>Ecdysozoa</taxon>
        <taxon>Nematoda</taxon>
        <taxon>Chromadorea</taxon>
        <taxon>Rhabditida</taxon>
        <taxon>Rhabditina</taxon>
        <taxon>Rhabditomorpha</taxon>
        <taxon>Rhabditoidea</taxon>
        <taxon>Rhabditidae</taxon>
        <taxon>Mesorhabditinae</taxon>
        <taxon>Mesorhabditis</taxon>
    </lineage>
</organism>
<reference evidence="2" key="1">
    <citation type="submission" date="2023-06" db="EMBL/GenBank/DDBJ databases">
        <authorList>
            <person name="Delattre M."/>
        </authorList>
    </citation>
    <scope>NUCLEOTIDE SEQUENCE</scope>
    <source>
        <strain evidence="2">AF72</strain>
    </source>
</reference>
<dbReference type="Pfam" id="PF10326">
    <property type="entry name" value="7TM_GPCR_Str"/>
    <property type="match status" value="1"/>
</dbReference>
<keyword evidence="1" id="KW-0812">Transmembrane</keyword>
<sequence>MSFEWSLSLLAIHCLYRYAKITGKFAFLFDRWQGLLGITVAHFLIGFVYIFGCHLTMRPSPERNQISAKELSERYNVSSEGLGYLGPIYKLKNQSTGKSEFYVGNMAGSLVCGLVQIISYDVICYFGFKLYLFVQRALISAKTKSINMQLLRLLCIQAIAPMVFEYIPASLTIWGGFVAGFWGVPSTSEGVGGDVGDGVYGTRRKSRDDI</sequence>
<evidence type="ECO:0000313" key="3">
    <source>
        <dbReference type="Proteomes" id="UP001177023"/>
    </source>
</evidence>
<dbReference type="Proteomes" id="UP001177023">
    <property type="component" value="Unassembled WGS sequence"/>
</dbReference>
<proteinExistence type="predicted"/>
<feature type="non-terminal residue" evidence="2">
    <location>
        <position position="1"/>
    </location>
</feature>
<keyword evidence="3" id="KW-1185">Reference proteome</keyword>
<protein>
    <submittedName>
        <fullName evidence="2">Uncharacterized protein</fullName>
    </submittedName>
</protein>
<comment type="caution">
    <text evidence="2">The sequence shown here is derived from an EMBL/GenBank/DDBJ whole genome shotgun (WGS) entry which is preliminary data.</text>
</comment>
<name>A0AA36CU49_9BILA</name>
<dbReference type="EMBL" id="CATQJA010002628">
    <property type="protein sequence ID" value="CAJ0574265.1"/>
    <property type="molecule type" value="Genomic_DNA"/>
</dbReference>